<sequence length="300" mass="34877">MRVLAKREIVRVRIVASVCRMRSVLVVSVFFLVLIRVLILLGILVLLERECHATLFLFALFHHFATRHALEFKFRSRPGSRMVQRGSARSGPGRRRSARSRRSLGSRTPRRAHLALSNGRDERGLQHERFGPWCRRRTRGRKRERKKCGRGGRMNRRGGHKSLFTLPLPLSSPLPFLSFSFTRNRLKHLNAQRPPTSFTSHRRRGNPYPRHTQRQLLIRTSLLDHARTKRRAKRVHRGPRCGRGRTRLERVRGVGESEVAGSRIGVGRYIVRRRLVHVLVRARAIPIRARRAREQGLEQS</sequence>
<accession>L8WK97</accession>
<keyword evidence="2" id="KW-0812">Transmembrane</keyword>
<keyword evidence="2" id="KW-0472">Membrane</keyword>
<evidence type="ECO:0000256" key="1">
    <source>
        <dbReference type="SAM" id="MobiDB-lite"/>
    </source>
</evidence>
<dbReference type="AlphaFoldDB" id="L8WK97"/>
<feature type="transmembrane region" description="Helical" evidence="2">
    <location>
        <begin position="21"/>
        <end position="47"/>
    </location>
</feature>
<name>L8WK97_THACA</name>
<keyword evidence="4" id="KW-1185">Reference proteome</keyword>
<evidence type="ECO:0000256" key="2">
    <source>
        <dbReference type="SAM" id="Phobius"/>
    </source>
</evidence>
<reference evidence="3 4" key="1">
    <citation type="journal article" date="2013" name="Nat. Commun.">
        <title>The evolution and pathogenic mechanisms of the rice sheath blight pathogen.</title>
        <authorList>
            <person name="Zheng A."/>
            <person name="Lin R."/>
            <person name="Xu L."/>
            <person name="Qin P."/>
            <person name="Tang C."/>
            <person name="Ai P."/>
            <person name="Zhang D."/>
            <person name="Liu Y."/>
            <person name="Sun Z."/>
            <person name="Feng H."/>
            <person name="Wang Y."/>
            <person name="Chen Y."/>
            <person name="Liang X."/>
            <person name="Fu R."/>
            <person name="Li Q."/>
            <person name="Zhang J."/>
            <person name="Yu X."/>
            <person name="Xie Z."/>
            <person name="Ding L."/>
            <person name="Guan P."/>
            <person name="Tang J."/>
            <person name="Liang Y."/>
            <person name="Wang S."/>
            <person name="Deng Q."/>
            <person name="Li S."/>
            <person name="Zhu J."/>
            <person name="Wang L."/>
            <person name="Liu H."/>
            <person name="Li P."/>
        </authorList>
    </citation>
    <scope>NUCLEOTIDE SEQUENCE [LARGE SCALE GENOMIC DNA]</scope>
    <source>
        <strain evidence="4">AG-1 IA</strain>
    </source>
</reference>
<dbReference type="EMBL" id="AFRT01002831">
    <property type="protein sequence ID" value="ELU37172.1"/>
    <property type="molecule type" value="Genomic_DNA"/>
</dbReference>
<dbReference type="Proteomes" id="UP000011668">
    <property type="component" value="Unassembled WGS sequence"/>
</dbReference>
<dbReference type="HOGENOM" id="CLU_928067_0_0_1"/>
<feature type="compositionally biased region" description="Basic residues" evidence="1">
    <location>
        <begin position="92"/>
        <end position="113"/>
    </location>
</feature>
<proteinExistence type="predicted"/>
<evidence type="ECO:0000313" key="3">
    <source>
        <dbReference type="EMBL" id="ELU37172.1"/>
    </source>
</evidence>
<keyword evidence="2" id="KW-1133">Transmembrane helix</keyword>
<organism evidence="3 4">
    <name type="scientific">Thanatephorus cucumeris (strain AG1-IA)</name>
    <name type="common">Rice sheath blight fungus</name>
    <name type="synonym">Rhizoctonia solani</name>
    <dbReference type="NCBI Taxonomy" id="983506"/>
    <lineage>
        <taxon>Eukaryota</taxon>
        <taxon>Fungi</taxon>
        <taxon>Dikarya</taxon>
        <taxon>Basidiomycota</taxon>
        <taxon>Agaricomycotina</taxon>
        <taxon>Agaricomycetes</taxon>
        <taxon>Cantharellales</taxon>
        <taxon>Ceratobasidiaceae</taxon>
        <taxon>Rhizoctonia</taxon>
        <taxon>Rhizoctonia solani AG-1</taxon>
    </lineage>
</organism>
<feature type="region of interest" description="Disordered" evidence="1">
    <location>
        <begin position="81"/>
        <end position="160"/>
    </location>
</feature>
<evidence type="ECO:0000313" key="4">
    <source>
        <dbReference type="Proteomes" id="UP000011668"/>
    </source>
</evidence>
<protein>
    <submittedName>
        <fullName evidence="3">Uncharacterized protein</fullName>
    </submittedName>
</protein>
<feature type="compositionally biased region" description="Basic and acidic residues" evidence="1">
    <location>
        <begin position="119"/>
        <end position="130"/>
    </location>
</feature>
<gene>
    <name evidence="3" type="ORF">AG1IA_08806</name>
</gene>
<comment type="caution">
    <text evidence="3">The sequence shown here is derived from an EMBL/GenBank/DDBJ whole genome shotgun (WGS) entry which is preliminary data.</text>
</comment>
<feature type="compositionally biased region" description="Basic residues" evidence="1">
    <location>
        <begin position="134"/>
        <end position="160"/>
    </location>
</feature>